<dbReference type="InterPro" id="IPR004038">
    <property type="entry name" value="Ribosomal_eL8/eL30/eS12/Gad45"/>
</dbReference>
<gene>
    <name evidence="1" type="primary">WBGene00117067</name>
</gene>
<dbReference type="Gene3D" id="3.30.1330.30">
    <property type="match status" value="1"/>
</dbReference>
<dbReference type="Pfam" id="PF01248">
    <property type="entry name" value="Ribosomal_L7Ae"/>
    <property type="match status" value="1"/>
</dbReference>
<organism evidence="1 2">
    <name type="scientific">Pristionchus pacificus</name>
    <name type="common">Parasitic nematode worm</name>
    <dbReference type="NCBI Taxonomy" id="54126"/>
    <lineage>
        <taxon>Eukaryota</taxon>
        <taxon>Metazoa</taxon>
        <taxon>Ecdysozoa</taxon>
        <taxon>Nematoda</taxon>
        <taxon>Chromadorea</taxon>
        <taxon>Rhabditida</taxon>
        <taxon>Rhabditina</taxon>
        <taxon>Diplogasteromorpha</taxon>
        <taxon>Diplogasteroidea</taxon>
        <taxon>Neodiplogasteridae</taxon>
        <taxon>Pristionchus</taxon>
    </lineage>
</organism>
<accession>A0A8R1YJ86</accession>
<reference evidence="2" key="1">
    <citation type="journal article" date="2008" name="Nat. Genet.">
        <title>The Pristionchus pacificus genome provides a unique perspective on nematode lifestyle and parasitism.</title>
        <authorList>
            <person name="Dieterich C."/>
            <person name="Clifton S.W."/>
            <person name="Schuster L.N."/>
            <person name="Chinwalla A."/>
            <person name="Delehaunty K."/>
            <person name="Dinkelacker I."/>
            <person name="Fulton L."/>
            <person name="Fulton R."/>
            <person name="Godfrey J."/>
            <person name="Minx P."/>
            <person name="Mitreva M."/>
            <person name="Roeseler W."/>
            <person name="Tian H."/>
            <person name="Witte H."/>
            <person name="Yang S.P."/>
            <person name="Wilson R.K."/>
            <person name="Sommer R.J."/>
        </authorList>
    </citation>
    <scope>NUCLEOTIDE SEQUENCE [LARGE SCALE GENOMIC DNA]</scope>
    <source>
        <strain evidence="2">PS312</strain>
    </source>
</reference>
<dbReference type="InterPro" id="IPR052338">
    <property type="entry name" value="Transposase_5"/>
</dbReference>
<dbReference type="SUPFAM" id="SSF55315">
    <property type="entry name" value="L30e-like"/>
    <property type="match status" value="1"/>
</dbReference>
<dbReference type="GO" id="GO:0022625">
    <property type="term" value="C:cytosolic large ribosomal subunit"/>
    <property type="evidence" value="ECO:0000318"/>
    <property type="project" value="GO_Central"/>
</dbReference>
<keyword evidence="2" id="KW-1185">Reference proteome</keyword>
<dbReference type="GO" id="GO:0000470">
    <property type="term" value="P:maturation of LSU-rRNA"/>
    <property type="evidence" value="ECO:0000318"/>
    <property type="project" value="GO_Central"/>
</dbReference>
<dbReference type="EnsemblMetazoa" id="PPA27513.1">
    <property type="protein sequence ID" value="PPA27513.1"/>
    <property type="gene ID" value="WBGene00117067"/>
</dbReference>
<dbReference type="OrthoDB" id="5823363at2759"/>
<proteinExistence type="predicted"/>
<dbReference type="InterPro" id="IPR036397">
    <property type="entry name" value="RNaseH_sf"/>
</dbReference>
<name>A0A2A6CJU9_PRIPA</name>
<protein>
    <submittedName>
        <fullName evidence="1">Ribosomal protein</fullName>
    </submittedName>
</protein>
<dbReference type="GO" id="GO:0003723">
    <property type="term" value="F:RNA binding"/>
    <property type="evidence" value="ECO:0000318"/>
    <property type="project" value="GO_Central"/>
</dbReference>
<sequence>MTVAPSLSAEVKKAHLQARAEARDAGMKEEVTKRPNMVRFGIQNVTRAIETREAQLVLIAHDVDPLEIPYAIVKGKVALGTVVRRKVKGPRMVGPRQARRVQVDTLEDCRLPVLDLITDRTATTMEDDLVWYTCALFSYMIFSNFLLQSATAVELDLFLVQCSHCLLGQSLVHSVLRSDRRRRELIPQLIDRKDSSSLVQSMSVITWKDDVVCWREEGLSYEEIRKKCLTIGIKITKTRIGRVLSKRYCNKKVYKPSSISTDKFLPIKERIRIDIGFETANRRYGHSVRMAKREPRYTFCRLHLNLGTMFLTHCFTDESIVQSCVTGRYVYILKGDNSRRVQPRHKHPAKVRFTDEYKLMIWGGISWEGPTPLAILRPRTKVDGGVYQSILHNVYLDWAQKTYGGKVVLVQDNAPSHTPNPAYAETNAKGDKSPQIYLQSPLHCLGDVELDEVIPIIENTHLSADNGSEGDLSLDDGVRDLELTAQSGEEDDNLKGVDICAMFFTHRICCCSAAVASQVVALVAILVAAGQAAVSWAYGNPLWLDIYQTVLVGVEIAVCVLVFVACCTKRPALVLPIIVIQVWNCLNVIAICAYTLYVLWYYGYDAFSYVFVVVFYMAGLLLSLFFLHCHICCYRLLVLKRISHNPHHCAHDNYAA</sequence>
<dbReference type="Gene3D" id="3.30.420.10">
    <property type="entry name" value="Ribonuclease H-like superfamily/Ribonuclease H"/>
    <property type="match status" value="1"/>
</dbReference>
<dbReference type="AlphaFoldDB" id="A0A2A6CJU9"/>
<dbReference type="PANTHER" id="PTHR23022:SF134">
    <property type="entry name" value="TRANSPOSABLE ELEMENT TC1 TRANSPOSASE"/>
    <property type="match status" value="1"/>
</dbReference>
<evidence type="ECO:0000313" key="1">
    <source>
        <dbReference type="EnsemblMetazoa" id="PPA27513.1"/>
    </source>
</evidence>
<dbReference type="Proteomes" id="UP000005239">
    <property type="component" value="Unassembled WGS sequence"/>
</dbReference>
<reference evidence="1" key="2">
    <citation type="submission" date="2022-06" db="UniProtKB">
        <authorList>
            <consortium name="EnsemblMetazoa"/>
        </authorList>
    </citation>
    <scope>IDENTIFICATION</scope>
    <source>
        <strain evidence="1">PS312</strain>
    </source>
</reference>
<evidence type="ECO:0000313" key="2">
    <source>
        <dbReference type="Proteomes" id="UP000005239"/>
    </source>
</evidence>
<accession>A0A2A6CJU9</accession>
<dbReference type="InterPro" id="IPR029064">
    <property type="entry name" value="Ribosomal_eL30-like_sf"/>
</dbReference>
<dbReference type="PANTHER" id="PTHR23022">
    <property type="entry name" value="TRANSPOSABLE ELEMENT-RELATED"/>
    <property type="match status" value="1"/>
</dbReference>